<sequence>MAIQLPWLLLCASTVPVFMMYTKTKRMDAREMHEIQMRVKYHSEYWKKGNVFVKELQDRVAAQVRHTADPLLGRDVSSISAKELAAAATATTAASATPRARLWWLF</sequence>
<evidence type="ECO:0000256" key="1">
    <source>
        <dbReference type="SAM" id="Phobius"/>
    </source>
</evidence>
<dbReference type="EMBL" id="JAECZO010000045">
    <property type="protein sequence ID" value="KAK7194955.1"/>
    <property type="molecule type" value="Genomic_DNA"/>
</dbReference>
<feature type="transmembrane region" description="Helical" evidence="1">
    <location>
        <begin position="6"/>
        <end position="22"/>
    </location>
</feature>
<evidence type="ECO:0000313" key="2">
    <source>
        <dbReference type="EMBL" id="KAK7194955.1"/>
    </source>
</evidence>
<keyword evidence="1" id="KW-1133">Transmembrane helix</keyword>
<evidence type="ECO:0000313" key="3">
    <source>
        <dbReference type="Proteomes" id="UP001430356"/>
    </source>
</evidence>
<name>A0AAW0EMI6_9TRYP</name>
<comment type="caution">
    <text evidence="2">The sequence shown here is derived from an EMBL/GenBank/DDBJ whole genome shotgun (WGS) entry which is preliminary data.</text>
</comment>
<keyword evidence="1" id="KW-0472">Membrane</keyword>
<keyword evidence="3" id="KW-1185">Reference proteome</keyword>
<organism evidence="2 3">
    <name type="scientific">Novymonas esmeraldas</name>
    <dbReference type="NCBI Taxonomy" id="1808958"/>
    <lineage>
        <taxon>Eukaryota</taxon>
        <taxon>Discoba</taxon>
        <taxon>Euglenozoa</taxon>
        <taxon>Kinetoplastea</taxon>
        <taxon>Metakinetoplastina</taxon>
        <taxon>Trypanosomatida</taxon>
        <taxon>Trypanosomatidae</taxon>
        <taxon>Novymonas</taxon>
    </lineage>
</organism>
<accession>A0AAW0EMI6</accession>
<gene>
    <name evidence="2" type="ORF">NESM_000418000</name>
</gene>
<dbReference type="Proteomes" id="UP001430356">
    <property type="component" value="Unassembled WGS sequence"/>
</dbReference>
<dbReference type="AlphaFoldDB" id="A0AAW0EMI6"/>
<reference evidence="2 3" key="1">
    <citation type="journal article" date="2021" name="MBio">
        <title>A New Model Trypanosomatid, Novymonas esmeraldas: Genomic Perception of Its 'Candidatus Pandoraea novymonadis' Endosymbiont.</title>
        <authorList>
            <person name="Zakharova A."/>
            <person name="Saura A."/>
            <person name="Butenko A."/>
            <person name="Podesvova L."/>
            <person name="Warmusova S."/>
            <person name="Kostygov A.Y."/>
            <person name="Nenarokova A."/>
            <person name="Lukes J."/>
            <person name="Opperdoes F.R."/>
            <person name="Yurchenko V."/>
        </authorList>
    </citation>
    <scope>NUCLEOTIDE SEQUENCE [LARGE SCALE GENOMIC DNA]</scope>
    <source>
        <strain evidence="2 3">E262AT.01</strain>
    </source>
</reference>
<protein>
    <submittedName>
        <fullName evidence="2">Uncharacterized protein</fullName>
    </submittedName>
</protein>
<proteinExistence type="predicted"/>
<keyword evidence="1" id="KW-0812">Transmembrane</keyword>